<dbReference type="InterPro" id="IPR028987">
    <property type="entry name" value="ATP_synth_B-like_membr_sf"/>
</dbReference>
<comment type="similarity">
    <text evidence="5">Belongs to the SctL stator family.</text>
</comment>
<feature type="coiled-coil region" evidence="6">
    <location>
        <begin position="40"/>
        <end position="78"/>
    </location>
</feature>
<keyword evidence="6" id="KW-0175">Coiled coil</keyword>
<dbReference type="OrthoDB" id="5882039at2"/>
<comment type="caution">
    <text evidence="7">The sequence shown here is derived from an EMBL/GenBank/DDBJ whole genome shotgun (WGS) entry which is preliminary data.</text>
</comment>
<reference evidence="7 8" key="1">
    <citation type="submission" date="2018-02" db="EMBL/GenBank/DDBJ databases">
        <title>novel marine gammaproteobacteria from coastal saline agro ecosystem.</title>
        <authorList>
            <person name="Krishnan R."/>
            <person name="Ramesh Kumar N."/>
        </authorList>
    </citation>
    <scope>NUCLEOTIDE SEQUENCE [LARGE SCALE GENOMIC DNA]</scope>
    <source>
        <strain evidence="7 8">228</strain>
    </source>
</reference>
<organism evidence="7 8">
    <name type="scientific">Proteobacteria bacterium 228</name>
    <dbReference type="NCBI Taxonomy" id="2083153"/>
    <lineage>
        <taxon>Bacteria</taxon>
        <taxon>Pseudomonadati</taxon>
        <taxon>Pseudomonadota</taxon>
    </lineage>
</organism>
<gene>
    <name evidence="7" type="ORF">C4K68_11380</name>
</gene>
<evidence type="ECO:0000256" key="5">
    <source>
        <dbReference type="ARBA" id="ARBA00024335"/>
    </source>
</evidence>
<dbReference type="Proteomes" id="UP000238196">
    <property type="component" value="Unassembled WGS sequence"/>
</dbReference>
<dbReference type="InterPro" id="IPR009335">
    <property type="entry name" value="T3SS_HrpE/ATPase_suE"/>
</dbReference>
<keyword evidence="2" id="KW-0813">Transport</keyword>
<evidence type="ECO:0000313" key="8">
    <source>
        <dbReference type="Proteomes" id="UP000238196"/>
    </source>
</evidence>
<comment type="subcellular location">
    <subcellularLocation>
        <location evidence="1">Cytoplasm</location>
    </subcellularLocation>
</comment>
<dbReference type="GO" id="GO:0030254">
    <property type="term" value="P:protein secretion by the type III secretion system"/>
    <property type="evidence" value="ECO:0007669"/>
    <property type="project" value="InterPro"/>
</dbReference>
<evidence type="ECO:0000313" key="7">
    <source>
        <dbReference type="EMBL" id="PPC77023.1"/>
    </source>
</evidence>
<name>A0A2S5KQQ5_9PROT</name>
<evidence type="ECO:0000256" key="1">
    <source>
        <dbReference type="ARBA" id="ARBA00004496"/>
    </source>
</evidence>
<dbReference type="AlphaFoldDB" id="A0A2S5KQQ5"/>
<evidence type="ECO:0000256" key="3">
    <source>
        <dbReference type="ARBA" id="ARBA00022490"/>
    </source>
</evidence>
<dbReference type="NCBIfam" id="TIGR02499">
    <property type="entry name" value="HrpE_YscL_not"/>
    <property type="match status" value="1"/>
</dbReference>
<accession>A0A2S5KQQ5</accession>
<sequence length="212" mass="23567">MFVRRRISLQGAEDLALLPVITARQLQLCTTVEQITARAEQQAALLLEQAEQQAESLLSEARAQADVLAEQARAQAQEEVWQEANGLLQSLQQQRDELWDGVEQVAEQLVQRALQAVLGDMPAELRGQSLVRQLVATQRQVVPAVLRCTTALQPVLEQALQQQGLRHWQLEADPFVADDSVILETDAGVFRCSWSAICEQLNSTLTSPAEDY</sequence>
<evidence type="ECO:0000256" key="6">
    <source>
        <dbReference type="SAM" id="Coils"/>
    </source>
</evidence>
<protein>
    <submittedName>
        <fullName evidence="7">HrpE/YscL family type III secretion apparatus protein</fullName>
    </submittedName>
</protein>
<dbReference type="EMBL" id="PRLP01000035">
    <property type="protein sequence ID" value="PPC77023.1"/>
    <property type="molecule type" value="Genomic_DNA"/>
</dbReference>
<keyword evidence="4" id="KW-0653">Protein transport</keyword>
<keyword evidence="3" id="KW-0963">Cytoplasm</keyword>
<dbReference type="Gene3D" id="1.20.5.2950">
    <property type="match status" value="1"/>
</dbReference>
<evidence type="ECO:0000256" key="4">
    <source>
        <dbReference type="ARBA" id="ARBA00022927"/>
    </source>
</evidence>
<dbReference type="SUPFAM" id="SSF81573">
    <property type="entry name" value="F1F0 ATP synthase subunit B, membrane domain"/>
    <property type="match status" value="1"/>
</dbReference>
<evidence type="ECO:0000256" key="2">
    <source>
        <dbReference type="ARBA" id="ARBA00022448"/>
    </source>
</evidence>
<dbReference type="Pfam" id="PF06188">
    <property type="entry name" value="HrpE"/>
    <property type="match status" value="1"/>
</dbReference>
<dbReference type="GO" id="GO:0005737">
    <property type="term" value="C:cytoplasm"/>
    <property type="evidence" value="ECO:0007669"/>
    <property type="project" value="UniProtKB-SubCell"/>
</dbReference>
<proteinExistence type="inferred from homology"/>
<dbReference type="InterPro" id="IPR012842">
    <property type="entry name" value="T3SS_SctL/SctL2"/>
</dbReference>